<dbReference type="InterPro" id="IPR005502">
    <property type="entry name" value="Ribosyl_crysJ1"/>
</dbReference>
<keyword evidence="3" id="KW-0460">Magnesium</keyword>
<dbReference type="GO" id="GO:0016787">
    <property type="term" value="F:hydrolase activity"/>
    <property type="evidence" value="ECO:0007669"/>
    <property type="project" value="UniProtKB-KW"/>
</dbReference>
<protein>
    <submittedName>
        <fullName evidence="4">Crystallin J1</fullName>
    </submittedName>
</protein>
<feature type="binding site" evidence="3">
    <location>
        <position position="57"/>
    </location>
    <ligand>
        <name>Mg(2+)</name>
        <dbReference type="ChEBI" id="CHEBI:18420"/>
        <label>1</label>
    </ligand>
</feature>
<organism evidence="4 5">
    <name type="scientific">Pseudomonas lundensis</name>
    <dbReference type="NCBI Taxonomy" id="86185"/>
    <lineage>
        <taxon>Bacteria</taxon>
        <taxon>Pseudomonadati</taxon>
        <taxon>Pseudomonadota</taxon>
        <taxon>Gammaproteobacteria</taxon>
        <taxon>Pseudomonadales</taxon>
        <taxon>Pseudomonadaceae</taxon>
        <taxon>Pseudomonas</taxon>
    </lineage>
</organism>
<feature type="binding site" evidence="3">
    <location>
        <position position="56"/>
    </location>
    <ligand>
        <name>Mg(2+)</name>
        <dbReference type="ChEBI" id="CHEBI:18420"/>
        <label>1</label>
    </ligand>
</feature>
<keyword evidence="2" id="KW-0378">Hydrolase</keyword>
<evidence type="ECO:0000256" key="3">
    <source>
        <dbReference type="PIRSR" id="PIRSR605502-1"/>
    </source>
</evidence>
<dbReference type="Gene3D" id="1.10.4080.10">
    <property type="entry name" value="ADP-ribosylation/Crystallin J1"/>
    <property type="match status" value="1"/>
</dbReference>
<dbReference type="PANTHER" id="PTHR16222:SF24">
    <property type="entry name" value="ADP-RIBOSYLHYDROLASE ARH3"/>
    <property type="match status" value="1"/>
</dbReference>
<dbReference type="Pfam" id="PF03747">
    <property type="entry name" value="ADP_ribosyl_GH"/>
    <property type="match status" value="1"/>
</dbReference>
<reference evidence="4 5" key="1">
    <citation type="submission" date="2017-08" db="EMBL/GenBank/DDBJ databases">
        <title>Genomic and metabolic characterisation of spoilage-associated Pseudomonas species.</title>
        <authorList>
            <person name="Stanborough T."/>
            <person name="Fegan N."/>
            <person name="Powell S.M."/>
            <person name="Singh T."/>
            <person name="Tamplin M.L."/>
            <person name="Chandry P.S."/>
        </authorList>
    </citation>
    <scope>NUCLEOTIDE SEQUENCE [LARGE SCALE GENOMIC DNA]</scope>
    <source>
        <strain evidence="4 5">L1802</strain>
    </source>
</reference>
<proteinExistence type="inferred from homology"/>
<dbReference type="RefSeq" id="WP_094993199.1">
    <property type="nucleotide sequence ID" value="NZ_NQKI01000011.1"/>
</dbReference>
<feature type="binding site" evidence="3">
    <location>
        <position position="283"/>
    </location>
    <ligand>
        <name>Mg(2+)</name>
        <dbReference type="ChEBI" id="CHEBI:18420"/>
        <label>1</label>
    </ligand>
</feature>
<comment type="caution">
    <text evidence="4">The sequence shown here is derived from an EMBL/GenBank/DDBJ whole genome shotgun (WGS) entry which is preliminary data.</text>
</comment>
<dbReference type="AlphaFoldDB" id="A0A266NBA0"/>
<evidence type="ECO:0000256" key="1">
    <source>
        <dbReference type="ARBA" id="ARBA00010702"/>
    </source>
</evidence>
<feature type="binding site" evidence="3">
    <location>
        <position position="55"/>
    </location>
    <ligand>
        <name>Mg(2+)</name>
        <dbReference type="ChEBI" id="CHEBI:18420"/>
        <label>1</label>
    </ligand>
</feature>
<dbReference type="Proteomes" id="UP000215788">
    <property type="component" value="Unassembled WGS sequence"/>
</dbReference>
<evidence type="ECO:0000313" key="5">
    <source>
        <dbReference type="Proteomes" id="UP000215788"/>
    </source>
</evidence>
<dbReference type="SUPFAM" id="SSF101478">
    <property type="entry name" value="ADP-ribosylglycohydrolase"/>
    <property type="match status" value="1"/>
</dbReference>
<dbReference type="EMBL" id="NQKI01000011">
    <property type="protein sequence ID" value="OZY59794.1"/>
    <property type="molecule type" value="Genomic_DNA"/>
</dbReference>
<comment type="cofactor">
    <cofactor evidence="3">
        <name>Mg(2+)</name>
        <dbReference type="ChEBI" id="CHEBI:18420"/>
    </cofactor>
    <text evidence="3">Binds 2 magnesium ions per subunit.</text>
</comment>
<feature type="binding site" evidence="3">
    <location>
        <position position="286"/>
    </location>
    <ligand>
        <name>Mg(2+)</name>
        <dbReference type="ChEBI" id="CHEBI:18420"/>
        <label>1</label>
    </ligand>
</feature>
<evidence type="ECO:0000256" key="2">
    <source>
        <dbReference type="ARBA" id="ARBA00022801"/>
    </source>
</evidence>
<name>A0A266NBA0_9PSED</name>
<dbReference type="InterPro" id="IPR050792">
    <property type="entry name" value="ADP-ribosylglycohydrolase"/>
</dbReference>
<dbReference type="GO" id="GO:0046872">
    <property type="term" value="F:metal ion binding"/>
    <property type="evidence" value="ECO:0007669"/>
    <property type="project" value="UniProtKB-KW"/>
</dbReference>
<accession>A0A266NBA0</accession>
<feature type="binding site" evidence="3">
    <location>
        <position position="285"/>
    </location>
    <ligand>
        <name>Mg(2+)</name>
        <dbReference type="ChEBI" id="CHEBI:18420"/>
        <label>1</label>
    </ligand>
</feature>
<evidence type="ECO:0000313" key="4">
    <source>
        <dbReference type="EMBL" id="OZY59794.1"/>
    </source>
</evidence>
<comment type="similarity">
    <text evidence="1">Belongs to the ADP-ribosylglycohydrolase family.</text>
</comment>
<dbReference type="OrthoDB" id="9798107at2"/>
<keyword evidence="3" id="KW-0479">Metal-binding</keyword>
<gene>
    <name evidence="4" type="ORF">CJF39_09625</name>
</gene>
<sequence length="350" mass="37878">MNRLERIKGCLLGGAVGDALGAPVEFLEWSAIEAKFGPQGIVDFAPAFGTTGAITDDTQMMLFTAEGLLRAYVRGSSRGACHVPSIIHHALLRWLMTQDYPAAIPVSRDGWLIEQRALWSRRAPGTTCLAALKASPRLGAVAENNSKGCGALVRAAPCAFFANAFDYAAQFGRLTHGHPTGYLAAGLFADILQRIVDRQDTLEHAVTQSLAHYGKNPGMEETRSLIERVLFFFYEGYQPTPQRIGELGEGWVAEEALAIGIWCALFAGSLESGVITAVNHGGDSDSTGLIVGHLLGAQYGAAAIPARWFTQLELREVIEQMAEDIERVPREYCGVGGEFDEQIERAYPGH</sequence>
<dbReference type="InterPro" id="IPR036705">
    <property type="entry name" value="Ribosyl_crysJ1_sf"/>
</dbReference>
<dbReference type="PANTHER" id="PTHR16222">
    <property type="entry name" value="ADP-RIBOSYLGLYCOHYDROLASE"/>
    <property type="match status" value="1"/>
</dbReference>